<keyword evidence="10" id="KW-1185">Reference proteome</keyword>
<dbReference type="InterPro" id="IPR015199">
    <property type="entry name" value="DNA_pol_III_delta_C"/>
</dbReference>
<dbReference type="RefSeq" id="WP_252673177.1">
    <property type="nucleotide sequence ID" value="NZ_CP099547.1"/>
</dbReference>
<keyword evidence="5" id="KW-0235">DNA replication</keyword>
<evidence type="ECO:0000256" key="2">
    <source>
        <dbReference type="ARBA" id="ARBA00014363"/>
    </source>
</evidence>
<dbReference type="Proteomes" id="UP001056109">
    <property type="component" value="Chromosome"/>
</dbReference>
<evidence type="ECO:0000256" key="6">
    <source>
        <dbReference type="ARBA" id="ARBA00022932"/>
    </source>
</evidence>
<gene>
    <name evidence="9" type="ORF">NG665_08000</name>
</gene>
<protein>
    <recommendedName>
        <fullName evidence="2">DNA polymerase III subunit delta'</fullName>
        <ecNumber evidence="1">2.7.7.7</ecNumber>
    </recommendedName>
</protein>
<dbReference type="NCBIfam" id="NF005926">
    <property type="entry name" value="PRK07940.1"/>
    <property type="match status" value="1"/>
</dbReference>
<dbReference type="Pfam" id="PF13177">
    <property type="entry name" value="DNA_pol3_delta2"/>
    <property type="match status" value="1"/>
</dbReference>
<evidence type="ECO:0000256" key="5">
    <source>
        <dbReference type="ARBA" id="ARBA00022705"/>
    </source>
</evidence>
<dbReference type="Gene3D" id="3.40.50.300">
    <property type="entry name" value="P-loop containing nucleotide triphosphate hydrolases"/>
    <property type="match status" value="1"/>
</dbReference>
<evidence type="ECO:0000256" key="4">
    <source>
        <dbReference type="ARBA" id="ARBA00022695"/>
    </source>
</evidence>
<dbReference type="PANTHER" id="PTHR11669:SF8">
    <property type="entry name" value="DNA POLYMERASE III SUBUNIT DELTA"/>
    <property type="match status" value="1"/>
</dbReference>
<evidence type="ECO:0000313" key="10">
    <source>
        <dbReference type="Proteomes" id="UP001056109"/>
    </source>
</evidence>
<organism evidence="9 10">
    <name type="scientific">Arcanobacterium pinnipediorum</name>
    <dbReference type="NCBI Taxonomy" id="1503041"/>
    <lineage>
        <taxon>Bacteria</taxon>
        <taxon>Bacillati</taxon>
        <taxon>Actinomycetota</taxon>
        <taxon>Actinomycetes</taxon>
        <taxon>Actinomycetales</taxon>
        <taxon>Actinomycetaceae</taxon>
        <taxon>Arcanobacterium</taxon>
    </lineage>
</organism>
<dbReference type="InterPro" id="IPR050238">
    <property type="entry name" value="DNA_Rep/Repair_Clamp_Loader"/>
</dbReference>
<evidence type="ECO:0000313" key="9">
    <source>
        <dbReference type="EMBL" id="USR79303.1"/>
    </source>
</evidence>
<dbReference type="SUPFAM" id="SSF52540">
    <property type="entry name" value="P-loop containing nucleoside triphosphate hydrolases"/>
    <property type="match status" value="1"/>
</dbReference>
<reference evidence="9" key="1">
    <citation type="submission" date="2022-06" db="EMBL/GenBank/DDBJ databases">
        <title>Complete Genome Sequence of Arcanobacterium pinnipediorum strain DSM 28752 isolated from a harbour seal.</title>
        <authorList>
            <person name="Borowiak M."/>
            <person name="Kreitlow A."/>
            <person name="Alssahen M."/>
            <person name="Malorny B."/>
            <person name="Laemmler C."/>
            <person name="Prenger-Berninghoff E."/>
            <person name="Siebert U."/>
            <person name="Ploetz M."/>
            <person name="Abdulmawjood A."/>
        </authorList>
    </citation>
    <scope>NUCLEOTIDE SEQUENCE</scope>
    <source>
        <strain evidence="9">DSM 28752</strain>
    </source>
</reference>
<keyword evidence="3 9" id="KW-0808">Transferase</keyword>
<accession>A0ABY5AHA4</accession>
<name>A0ABY5AHA4_9ACTO</name>
<proteinExistence type="predicted"/>
<dbReference type="InterPro" id="IPR027417">
    <property type="entry name" value="P-loop_NTPase"/>
</dbReference>
<evidence type="ECO:0000256" key="7">
    <source>
        <dbReference type="ARBA" id="ARBA00049244"/>
    </source>
</evidence>
<dbReference type="GO" id="GO:0003887">
    <property type="term" value="F:DNA-directed DNA polymerase activity"/>
    <property type="evidence" value="ECO:0007669"/>
    <property type="project" value="UniProtKB-EC"/>
</dbReference>
<evidence type="ECO:0000259" key="8">
    <source>
        <dbReference type="Pfam" id="PF09115"/>
    </source>
</evidence>
<evidence type="ECO:0000256" key="3">
    <source>
        <dbReference type="ARBA" id="ARBA00022679"/>
    </source>
</evidence>
<dbReference type="Pfam" id="PF09115">
    <property type="entry name" value="DNApol3-delta_C"/>
    <property type="match status" value="1"/>
</dbReference>
<feature type="domain" description="DNA polymerase III delta subunit C-terminal" evidence="8">
    <location>
        <begin position="328"/>
        <end position="403"/>
    </location>
</feature>
<comment type="catalytic activity">
    <reaction evidence="7">
        <text>DNA(n) + a 2'-deoxyribonucleoside 5'-triphosphate = DNA(n+1) + diphosphate</text>
        <dbReference type="Rhea" id="RHEA:22508"/>
        <dbReference type="Rhea" id="RHEA-COMP:17339"/>
        <dbReference type="Rhea" id="RHEA-COMP:17340"/>
        <dbReference type="ChEBI" id="CHEBI:33019"/>
        <dbReference type="ChEBI" id="CHEBI:61560"/>
        <dbReference type="ChEBI" id="CHEBI:173112"/>
        <dbReference type="EC" id="2.7.7.7"/>
    </reaction>
</comment>
<dbReference type="EC" id="2.7.7.7" evidence="1"/>
<sequence>MSIFDDLVGQEAAVYELQRAADAARAVNQRSAIDVTGQSSSSDVAAQAMSQAWLFTGPPGSGRSLAALSLAGALLCTGPTPGCGVCPQCIAVMERNHRDVTLVTTDHVTISAEQVRQYVASSYVAPTSGAWRIIIIEDADRMLTRTTNVLLKAIEEPGARTVWMLCTAAVADVLPTIRSRCRNINLVTPQAQQVADLLVKRDGVEPRAALVAARAAQSHIGLARALATDPHAASIRSKTLNVLAKLKGVGDAALGAHLLADTIAMRGDGVTRKEALDEDTQAIQAQRMAAFGLDENAKVPAAVRSQVKESAEAARRRQTRQERDVLDREMVYMLSFYRDVLVRQMGGRVELINVDYEQAIDRIAAGSTTHDTLEKLDRISQGRERLRANVPAQLVMESVLVQLR</sequence>
<dbReference type="PANTHER" id="PTHR11669">
    <property type="entry name" value="REPLICATION FACTOR C / DNA POLYMERASE III GAMMA-TAU SUBUNIT"/>
    <property type="match status" value="1"/>
</dbReference>
<evidence type="ECO:0000256" key="1">
    <source>
        <dbReference type="ARBA" id="ARBA00012417"/>
    </source>
</evidence>
<dbReference type="EMBL" id="CP099547">
    <property type="protein sequence ID" value="USR79303.1"/>
    <property type="molecule type" value="Genomic_DNA"/>
</dbReference>
<keyword evidence="6" id="KW-0239">DNA-directed DNA polymerase</keyword>
<keyword evidence="4 9" id="KW-0548">Nucleotidyltransferase</keyword>